<dbReference type="RefSeq" id="WP_395418690.1">
    <property type="nucleotide sequence ID" value="NZ_JBIPKE010000019.1"/>
</dbReference>
<proteinExistence type="predicted"/>
<evidence type="ECO:0000256" key="1">
    <source>
        <dbReference type="SAM" id="SignalP"/>
    </source>
</evidence>
<organism evidence="3 4">
    <name type="scientific">Marinoscillum luteum</name>
    <dbReference type="NCBI Taxonomy" id="861051"/>
    <lineage>
        <taxon>Bacteria</taxon>
        <taxon>Pseudomonadati</taxon>
        <taxon>Bacteroidota</taxon>
        <taxon>Cytophagia</taxon>
        <taxon>Cytophagales</taxon>
        <taxon>Reichenbachiellaceae</taxon>
        <taxon>Marinoscillum</taxon>
    </lineage>
</organism>
<evidence type="ECO:0000259" key="2">
    <source>
        <dbReference type="Pfam" id="PF21544"/>
    </source>
</evidence>
<dbReference type="Gene3D" id="2.60.40.4070">
    <property type="match status" value="1"/>
</dbReference>
<dbReference type="InterPro" id="IPR015943">
    <property type="entry name" value="WD40/YVTN_repeat-like_dom_sf"/>
</dbReference>
<sequence length="720" mass="78777">MKKWITSLVSFWSVALTFCFAQNIPIDTWRTHFSYNNARILEEGNGKIFCAVENGLFYIDLATGAINTLSKTDGLSDAGITSLSYSEDFKTLVIGYESGLVDLHHDGKVTTIRDIKNATLVGSKKIHQIITHGKLAYVGTSFGIIVVSLERREIVDNHRSFGPNATDVTVTEMLVFGERLFALTNAGLLSASLQSNLSTYTSWILEADSASFSHLAATSENVFVIKNDTLIAQRVGNQWIDASWASDESIIDIKANHEFLYLLTSSNIHQYHSAGPAALKSIAPLQANTFLPSDGFWIGDLRSGLIDPAGQSIIPNGPLSDHITQIRYTDQHCYAFYGPHPEDYYGQTDSLGYSLFDNTSWGTETIDGFYNITDVAFFENNHYFSSTGYGLYNQTEGSLVTGLSKNLEGYDPLIPQLTTSSDLLYIPSYESGEPLYTLDEAGQLNPYSLSFIGTSFPLAVSLSQRGVLWITRGINDGGGFIALNLNNQDFRELTTADKIPSNQINGVAIDLSDETWIATVGGPAIFTEASFIFDDINAIIPIYDNKEVFEDESVTAVAVDGGNRIWMSTREGLWIFDNSLSQLEAHFTSDNSPLPSNIILKMAYNSKNGEMFILTEKGLVSYRSGSSAGGITNRSVSVFPNPVRPGYEGMVGITGLVRDASVKITDVNGKLIREVAAKGGTASWDLLDYNGQRVRSGIYILFNASQDGSETHIGKIAVIN</sequence>
<dbReference type="SUPFAM" id="SSF82171">
    <property type="entry name" value="DPP6 N-terminal domain-like"/>
    <property type="match status" value="1"/>
</dbReference>
<feature type="domain" description="PorZ N-terminal beta-propeller" evidence="2">
    <location>
        <begin position="48"/>
        <end position="203"/>
    </location>
</feature>
<keyword evidence="1" id="KW-0732">Signal</keyword>
<protein>
    <recommendedName>
        <fullName evidence="2">PorZ N-terminal beta-propeller domain-containing protein</fullName>
    </recommendedName>
</protein>
<evidence type="ECO:0000313" key="4">
    <source>
        <dbReference type="Proteomes" id="UP001610063"/>
    </source>
</evidence>
<comment type="caution">
    <text evidence="3">The sequence shown here is derived from an EMBL/GenBank/DDBJ whole genome shotgun (WGS) entry which is preliminary data.</text>
</comment>
<accession>A0ABW7NCE3</accession>
<feature type="signal peptide" evidence="1">
    <location>
        <begin position="1"/>
        <end position="21"/>
    </location>
</feature>
<dbReference type="Pfam" id="PF21544">
    <property type="entry name" value="PorZ_N_b_propeller"/>
    <property type="match status" value="1"/>
</dbReference>
<evidence type="ECO:0000313" key="3">
    <source>
        <dbReference type="EMBL" id="MFH6985214.1"/>
    </source>
</evidence>
<dbReference type="Gene3D" id="2.130.10.10">
    <property type="entry name" value="YVTN repeat-like/Quinoprotein amine dehydrogenase"/>
    <property type="match status" value="2"/>
</dbReference>
<feature type="chain" id="PRO_5046716664" description="PorZ N-terminal beta-propeller domain-containing protein" evidence="1">
    <location>
        <begin position="22"/>
        <end position="720"/>
    </location>
</feature>
<dbReference type="Proteomes" id="UP001610063">
    <property type="component" value="Unassembled WGS sequence"/>
</dbReference>
<dbReference type="EMBL" id="JBIPKE010000019">
    <property type="protein sequence ID" value="MFH6985214.1"/>
    <property type="molecule type" value="Genomic_DNA"/>
</dbReference>
<name>A0ABW7NCE3_9BACT</name>
<gene>
    <name evidence="3" type="ORF">ACHKAR_17310</name>
</gene>
<keyword evidence="4" id="KW-1185">Reference proteome</keyword>
<reference evidence="3 4" key="1">
    <citation type="journal article" date="2013" name="Int. J. Syst. Evol. Microbiol.">
        <title>Marinoscillum luteum sp. nov., isolated from marine sediment.</title>
        <authorList>
            <person name="Cha I.T."/>
            <person name="Park S.J."/>
            <person name="Kim S.J."/>
            <person name="Kim J.G."/>
            <person name="Jung M.Y."/>
            <person name="Shin K.S."/>
            <person name="Kwon K.K."/>
            <person name="Yang S.H."/>
            <person name="Seo Y.S."/>
            <person name="Rhee S.K."/>
        </authorList>
    </citation>
    <scope>NUCLEOTIDE SEQUENCE [LARGE SCALE GENOMIC DNA]</scope>
    <source>
        <strain evidence="3 4">KCTC 23939</strain>
    </source>
</reference>
<dbReference type="InterPro" id="IPR048954">
    <property type="entry name" value="PorZ_N"/>
</dbReference>